<feature type="region of interest" description="Disordered" evidence="1">
    <location>
        <begin position="701"/>
        <end position="734"/>
    </location>
</feature>
<feature type="compositionally biased region" description="Low complexity" evidence="1">
    <location>
        <begin position="1020"/>
        <end position="1038"/>
    </location>
</feature>
<accession>U6M6U6</accession>
<reference evidence="2" key="2">
    <citation type="submission" date="2013-10" db="EMBL/GenBank/DDBJ databases">
        <authorList>
            <person name="Aslett M."/>
        </authorList>
    </citation>
    <scope>NUCLEOTIDE SEQUENCE [LARGE SCALE GENOMIC DNA]</scope>
    <source>
        <strain evidence="2">Weybridge</strain>
    </source>
</reference>
<feature type="compositionally biased region" description="Low complexity" evidence="1">
    <location>
        <begin position="761"/>
        <end position="771"/>
    </location>
</feature>
<dbReference type="GeneID" id="25337570"/>
<feature type="compositionally biased region" description="Low complexity" evidence="1">
    <location>
        <begin position="1293"/>
        <end position="1327"/>
    </location>
</feature>
<feature type="compositionally biased region" description="Low complexity" evidence="1">
    <location>
        <begin position="958"/>
        <end position="972"/>
    </location>
</feature>
<evidence type="ECO:0000313" key="3">
    <source>
        <dbReference type="Proteomes" id="UP000030763"/>
    </source>
</evidence>
<feature type="compositionally biased region" description="Polar residues" evidence="1">
    <location>
        <begin position="707"/>
        <end position="729"/>
    </location>
</feature>
<organism evidence="2 3">
    <name type="scientific">Eimeria maxima</name>
    <name type="common">Coccidian parasite</name>
    <dbReference type="NCBI Taxonomy" id="5804"/>
    <lineage>
        <taxon>Eukaryota</taxon>
        <taxon>Sar</taxon>
        <taxon>Alveolata</taxon>
        <taxon>Apicomplexa</taxon>
        <taxon>Conoidasida</taxon>
        <taxon>Coccidia</taxon>
        <taxon>Eucoccidiorida</taxon>
        <taxon>Eimeriorina</taxon>
        <taxon>Eimeriidae</taxon>
        <taxon>Eimeria</taxon>
    </lineage>
</organism>
<feature type="compositionally biased region" description="Low complexity" evidence="1">
    <location>
        <begin position="1128"/>
        <end position="1162"/>
    </location>
</feature>
<feature type="compositionally biased region" description="Basic and acidic residues" evidence="1">
    <location>
        <begin position="1218"/>
        <end position="1232"/>
    </location>
</feature>
<dbReference type="EMBL" id="HG719271">
    <property type="protein sequence ID" value="CDJ57395.1"/>
    <property type="molecule type" value="Genomic_DNA"/>
</dbReference>
<feature type="compositionally biased region" description="Low complexity" evidence="1">
    <location>
        <begin position="807"/>
        <end position="818"/>
    </location>
</feature>
<evidence type="ECO:0008006" key="4">
    <source>
        <dbReference type="Google" id="ProtNLM"/>
    </source>
</evidence>
<dbReference type="RefSeq" id="XP_013334043.1">
    <property type="nucleotide sequence ID" value="XM_013478589.1"/>
</dbReference>
<dbReference type="VEuPathDB" id="ToxoDB:EMWEY_00035840"/>
<dbReference type="Proteomes" id="UP000030763">
    <property type="component" value="Unassembled WGS sequence"/>
</dbReference>
<dbReference type="PANTHER" id="PTHR14312">
    <property type="entry name" value="CREB/ATF BZIP TRANSCRIPTION FACTOR"/>
    <property type="match status" value="1"/>
</dbReference>
<reference evidence="2" key="1">
    <citation type="submission" date="2013-10" db="EMBL/GenBank/DDBJ databases">
        <title>Genomic analysis of the causative agents of coccidiosis in chickens.</title>
        <authorList>
            <person name="Reid A.J."/>
            <person name="Blake D."/>
            <person name="Billington K."/>
            <person name="Browne H."/>
            <person name="Dunn M."/>
            <person name="Hung S."/>
            <person name="Kawahara F."/>
            <person name="Miranda-Saavedra D."/>
            <person name="Mourier T."/>
            <person name="Nagra H."/>
            <person name="Otto T.D."/>
            <person name="Rawlings N."/>
            <person name="Sanchez A."/>
            <person name="Sanders M."/>
            <person name="Subramaniam C."/>
            <person name="Tay Y."/>
            <person name="Dear P."/>
            <person name="Doerig C."/>
            <person name="Gruber A."/>
            <person name="Parkinson J."/>
            <person name="Shirley M."/>
            <person name="Wan K.L."/>
            <person name="Berriman M."/>
            <person name="Tomley F."/>
            <person name="Pain A."/>
        </authorList>
    </citation>
    <scope>NUCLEOTIDE SEQUENCE [LARGE SCALE GENOMIC DNA]</scope>
    <source>
        <strain evidence="2">Weybridge</strain>
    </source>
</reference>
<feature type="compositionally biased region" description="Low complexity" evidence="1">
    <location>
        <begin position="1070"/>
        <end position="1081"/>
    </location>
</feature>
<protein>
    <recommendedName>
        <fullName evidence="4">SPRY domain-containing protein</fullName>
    </recommendedName>
</protein>
<proteinExistence type="predicted"/>
<feature type="compositionally biased region" description="Basic and acidic residues" evidence="1">
    <location>
        <begin position="1010"/>
        <end position="1019"/>
    </location>
</feature>
<gene>
    <name evidence="2" type="ORF">EMWEY_00035840</name>
</gene>
<feature type="compositionally biased region" description="Low complexity" evidence="1">
    <location>
        <begin position="934"/>
        <end position="949"/>
    </location>
</feature>
<feature type="compositionally biased region" description="Low complexity" evidence="1">
    <location>
        <begin position="1233"/>
        <end position="1249"/>
    </location>
</feature>
<feature type="compositionally biased region" description="Low complexity" evidence="1">
    <location>
        <begin position="859"/>
        <end position="898"/>
    </location>
</feature>
<dbReference type="OrthoDB" id="258495at2759"/>
<dbReference type="PANTHER" id="PTHR14312:SF1">
    <property type="entry name" value="BASIC-LEUCINE ZIPPER TRANSCRIPTION FACTOR A"/>
    <property type="match status" value="1"/>
</dbReference>
<dbReference type="GO" id="GO:0043565">
    <property type="term" value="F:sequence-specific DNA binding"/>
    <property type="evidence" value="ECO:0007669"/>
    <property type="project" value="TreeGrafter"/>
</dbReference>
<evidence type="ECO:0000313" key="2">
    <source>
        <dbReference type="EMBL" id="CDJ57395.1"/>
    </source>
</evidence>
<feature type="compositionally biased region" description="Low complexity" evidence="1">
    <location>
        <begin position="1262"/>
        <end position="1278"/>
    </location>
</feature>
<dbReference type="InterPro" id="IPR043136">
    <property type="entry name" value="B30.2/SPRY_sf"/>
</dbReference>
<feature type="compositionally biased region" description="Basic and acidic residues" evidence="1">
    <location>
        <begin position="772"/>
        <end position="783"/>
    </location>
</feature>
<name>U6M6U6_EIMMA</name>
<evidence type="ECO:0000256" key="1">
    <source>
        <dbReference type="SAM" id="MobiDB-lite"/>
    </source>
</evidence>
<feature type="region of interest" description="Disordered" evidence="1">
    <location>
        <begin position="1070"/>
        <end position="1336"/>
    </location>
</feature>
<feature type="compositionally biased region" description="Basic and acidic residues" evidence="1">
    <location>
        <begin position="1095"/>
        <end position="1104"/>
    </location>
</feature>
<feature type="compositionally biased region" description="Basic and acidic residues" evidence="1">
    <location>
        <begin position="973"/>
        <end position="984"/>
    </location>
</feature>
<feature type="compositionally biased region" description="Basic and acidic residues" evidence="1">
    <location>
        <begin position="1250"/>
        <end position="1261"/>
    </location>
</feature>
<feature type="region of interest" description="Disordered" evidence="1">
    <location>
        <begin position="746"/>
        <end position="1047"/>
    </location>
</feature>
<dbReference type="GO" id="GO:0005634">
    <property type="term" value="C:nucleus"/>
    <property type="evidence" value="ECO:0007669"/>
    <property type="project" value="TreeGrafter"/>
</dbReference>
<feature type="compositionally biased region" description="Low complexity" evidence="1">
    <location>
        <begin position="993"/>
        <end position="1005"/>
    </location>
</feature>
<feature type="region of interest" description="Disordered" evidence="1">
    <location>
        <begin position="126"/>
        <end position="147"/>
    </location>
</feature>
<feature type="compositionally biased region" description="Basic and acidic residues" evidence="1">
    <location>
        <begin position="899"/>
        <end position="917"/>
    </location>
</feature>
<feature type="compositionally biased region" description="Low complexity" evidence="1">
    <location>
        <begin position="825"/>
        <end position="835"/>
    </location>
</feature>
<dbReference type="GO" id="GO:0010468">
    <property type="term" value="P:regulation of gene expression"/>
    <property type="evidence" value="ECO:0007669"/>
    <property type="project" value="TreeGrafter"/>
</dbReference>
<sequence>MGNLCQHHKKQLELEADICFLFSDTYRQNGIKIQQETAAQCPPRLTDKDWAEVMDKGPSQWRMLVPKSLQEEEAAAAAAAAPTDCVQNDKRHRWSTMGGSNAPTEVQIEGVSVNLKELLSPRTMAASAATSPVDPPPGAAGAEAAATVDSAASPDAAGATVTASTPATAAAEARAAAGSTSCGRWCQVETQQRGCCVVSFNTMCYLLEQLQQAKPEALQTATMSPVLPTFNQRPEEVHQAVLVQAEPIVLQSTLPLPQQAEVYCEVELLSYTPFKSYIAIGVAAAPYPPHHLPGLLPGSCALLSTGQVFKGGPVSAADGDVLMEGDVIGCLFCRKSGRVLFFLNGDPKWTVPCEEILLPETGGEGSLGSLSPLGSPRDHFRRRSESSNGDYFSPRDMYITLGVLGKGELEINFGGKNFNLSGEISRVSKGIVLSTAPIAARAFGYRLAKFHVMLDELKLFYSCFNPPMVPKAKGMVVLNISRQKEFNEELKETYGKDLTDVAQYARDSVETMLIEYFDVVKKRQDLVKIGAVADQALLRPATVDSFLRDRYKKGINVLLKNRLRQMYELYSPESLKEVDSVAEKYPLFDDAFVLSLKMRIRYGIDLDSFPPFEVVETEIQKREIEGIVGIAPAVDPAIVSPIELLDQEKESSEFPELESTRSRNSRSLILTRPFRQQQQQQQQQQHSKLWALRSRSRLSIHDEASEDSVTASPWGNTKRTVPSSQQQQLGAFEASAAAAASNGYAAEPGISKQSNPRRYTKTLTQQQQQEQQQRKEEEQEEQRQLQPAKHQQNQEPLQRQRQDKQQQEQQEPQQQQQEPQHRQQDQQQQQQQQEQQLKEQRHDKQQQQQGPQQHHKQQDPPQQQQQDRHQQQQQTEPQQQQQLHNPHKQQQQQGLTKQQHQEPHQRQQQEARPERQQPDGGEQQQRQEQERTEQGSPQEQMQQQQQEHPQQQRKHTNEQQPTQQQKQGQQQEHGGEGKVSDDMARSVPAAENPPASAAKTAPAEAAADESGQRDTEAREPTPAATATDTDAAGEADGGLTPEDSMVRATAEAAADLLSFLEHVPTAAVAEVAEPLPEDPAATEVAPAMANAPREALPRPKHEEANIDEQQQQKKHQQQQQEHRETQQHQEQQQQQQQEQLQKQQQQEQLHQQQQQGSPQLQQLREHQHQQQQQQREHQQQLEEHQQQQQQRKHQQQQLEQDHQQQRHGRQQGTEQEQEQQHTEQEPLQKQKEQYQQQTPQEQELQQQHEQLLRQKQQHEEQQQQQQHTDPQRQLQQHAQKQRGDEPQQKQHEQPQNPGQYQQQQQEVQQPQQHEQQSEQWQRQQPQPEMRHEQQQQ</sequence>
<keyword evidence="3" id="KW-1185">Reference proteome</keyword>
<feature type="compositionally biased region" description="Basic and acidic residues" evidence="1">
    <location>
        <begin position="836"/>
        <end position="845"/>
    </location>
</feature>
<feature type="compositionally biased region" description="Basic and acidic residues" evidence="1">
    <location>
        <begin position="1163"/>
        <end position="1185"/>
    </location>
</feature>
<feature type="compositionally biased region" description="Basic and acidic residues" evidence="1">
    <location>
        <begin position="1281"/>
        <end position="1292"/>
    </location>
</feature>
<dbReference type="Gene3D" id="2.60.120.920">
    <property type="match status" value="1"/>
</dbReference>